<keyword evidence="2" id="KW-0378">Hydrolase</keyword>
<dbReference type="Gene3D" id="3.40.50.2300">
    <property type="match status" value="1"/>
</dbReference>
<dbReference type="PATRIC" id="fig|272562.8.peg.3065"/>
<dbReference type="GO" id="GO:0004725">
    <property type="term" value="F:protein tyrosine phosphatase activity"/>
    <property type="evidence" value="ECO:0007669"/>
    <property type="project" value="InterPro"/>
</dbReference>
<keyword evidence="7" id="KW-1185">Reference proteome</keyword>
<feature type="active site" description="Nucleophile" evidence="4">
    <location>
        <position position="13"/>
    </location>
</feature>
<dbReference type="PANTHER" id="PTHR11717:SF31">
    <property type="entry name" value="LOW MOLECULAR WEIGHT PROTEIN-TYROSINE-PHOSPHATASE ETP-RELATED"/>
    <property type="match status" value="1"/>
</dbReference>
<dbReference type="EMBL" id="AE001437">
    <property type="protein sequence ID" value="AAK80824.1"/>
    <property type="molecule type" value="Genomic_DNA"/>
</dbReference>
<evidence type="ECO:0000256" key="3">
    <source>
        <dbReference type="ARBA" id="ARBA00022912"/>
    </source>
</evidence>
<dbReference type="OrthoDB" id="9784339at2"/>
<evidence type="ECO:0000256" key="2">
    <source>
        <dbReference type="ARBA" id="ARBA00022801"/>
    </source>
</evidence>
<dbReference type="KEGG" id="cac:CA_C2881"/>
<comment type="similarity">
    <text evidence="1">Belongs to the low molecular weight phosphotyrosine protein phosphatase family.</text>
</comment>
<feature type="active site" description="Proton donor" evidence="4">
    <location>
        <position position="117"/>
    </location>
</feature>
<name>Q97F71_CLOAB</name>
<evidence type="ECO:0000256" key="1">
    <source>
        <dbReference type="ARBA" id="ARBA00011063"/>
    </source>
</evidence>
<dbReference type="Proteomes" id="UP000000814">
    <property type="component" value="Chromosome"/>
</dbReference>
<evidence type="ECO:0000256" key="4">
    <source>
        <dbReference type="PIRSR" id="PIRSR617867-1"/>
    </source>
</evidence>
<dbReference type="InterPro" id="IPR036196">
    <property type="entry name" value="Ptyr_pPase_sf"/>
</dbReference>
<keyword evidence="3" id="KW-0904">Protein phosphatase</keyword>
<dbReference type="PANTHER" id="PTHR11717">
    <property type="entry name" value="LOW MOLECULAR WEIGHT PROTEIN TYROSINE PHOSPHATASE"/>
    <property type="match status" value="1"/>
</dbReference>
<dbReference type="PRINTS" id="PR00719">
    <property type="entry name" value="LMWPTPASE"/>
</dbReference>
<dbReference type="InterPro" id="IPR050438">
    <property type="entry name" value="LMW_PTPase"/>
</dbReference>
<reference evidence="6 7" key="1">
    <citation type="journal article" date="2001" name="J. Bacteriol.">
        <title>Genome sequence and comparative analysis of the solvent-producing bacterium Clostridium acetobutylicum.</title>
        <authorList>
            <person name="Nolling J."/>
            <person name="Breton G."/>
            <person name="Omelchenko M.V."/>
            <person name="Makarova K.S."/>
            <person name="Zeng Q."/>
            <person name="Gibson R."/>
            <person name="Lee H.M."/>
            <person name="Dubois J."/>
            <person name="Qiu D."/>
            <person name="Hitti J."/>
            <person name="Wolf Y.I."/>
            <person name="Tatusov R.L."/>
            <person name="Sabathe F."/>
            <person name="Doucette-Stamm L."/>
            <person name="Soucaille P."/>
            <person name="Daly M.J."/>
            <person name="Bennett G.N."/>
            <person name="Koonin E.V."/>
            <person name="Smith D.R."/>
        </authorList>
    </citation>
    <scope>NUCLEOTIDE SEQUENCE [LARGE SCALE GENOMIC DNA]</scope>
    <source>
        <strain evidence="7">ATCC 824 / DSM 792 / JCM 1419 / LMG 5710 / VKM B-1787</strain>
    </source>
</reference>
<proteinExistence type="inferred from homology"/>
<accession>Q97F71</accession>
<sequence>MKILFVCTGNTCRSCMAEAMFNSMCNIDGIEAFSAGASAIHGSKTSLNSAVVVRENLGKDISNRKAIQLTTFLVDECDLVLTMTSLLSDVLRSQMEKNSNKIYSLSEYTGVEGDITDPYGRSVEIYRQTYKDIEKRLKILIKKLNEDRSI</sequence>
<evidence type="ECO:0000313" key="7">
    <source>
        <dbReference type="Proteomes" id="UP000000814"/>
    </source>
</evidence>
<evidence type="ECO:0000259" key="5">
    <source>
        <dbReference type="SMART" id="SM00226"/>
    </source>
</evidence>
<dbReference type="SUPFAM" id="SSF52788">
    <property type="entry name" value="Phosphotyrosine protein phosphatases I"/>
    <property type="match status" value="1"/>
</dbReference>
<organism evidence="6 7">
    <name type="scientific">Clostridium acetobutylicum (strain ATCC 824 / DSM 792 / JCM 1419 / IAM 19013 / LMG 5710 / NBRC 13948 / NRRL B-527 / VKM B-1787 / 2291 / W)</name>
    <dbReference type="NCBI Taxonomy" id="272562"/>
    <lineage>
        <taxon>Bacteria</taxon>
        <taxon>Bacillati</taxon>
        <taxon>Bacillota</taxon>
        <taxon>Clostridia</taxon>
        <taxon>Eubacteriales</taxon>
        <taxon>Clostridiaceae</taxon>
        <taxon>Clostridium</taxon>
    </lineage>
</organism>
<dbReference type="PIR" id="E97254">
    <property type="entry name" value="E97254"/>
</dbReference>
<gene>
    <name evidence="6" type="ordered locus">CA_C2881</name>
</gene>
<dbReference type="Pfam" id="PF01451">
    <property type="entry name" value="LMWPc"/>
    <property type="match status" value="1"/>
</dbReference>
<dbReference type="InterPro" id="IPR017867">
    <property type="entry name" value="Tyr_phospatase_low_mol_wt"/>
</dbReference>
<protein>
    <submittedName>
        <fullName evidence="6">Protein-tyrosine-phosphatase, YWLE B.subtilis ortholog</fullName>
    </submittedName>
</protein>
<dbReference type="RefSeq" id="WP_010966165.1">
    <property type="nucleotide sequence ID" value="NC_003030.1"/>
</dbReference>
<dbReference type="AlphaFoldDB" id="Q97F71"/>
<dbReference type="eggNOG" id="COG0394">
    <property type="taxonomic scope" value="Bacteria"/>
</dbReference>
<evidence type="ECO:0000313" key="6">
    <source>
        <dbReference type="EMBL" id="AAK80824.1"/>
    </source>
</evidence>
<dbReference type="CDD" id="cd16344">
    <property type="entry name" value="LMWPAP"/>
    <property type="match status" value="1"/>
</dbReference>
<dbReference type="SMART" id="SM00226">
    <property type="entry name" value="LMWPc"/>
    <property type="match status" value="1"/>
</dbReference>
<feature type="active site" description="Nucleophile" evidence="4">
    <location>
        <position position="7"/>
    </location>
</feature>
<dbReference type="InterPro" id="IPR023485">
    <property type="entry name" value="Ptyr_pPase"/>
</dbReference>
<feature type="domain" description="Phosphotyrosine protein phosphatase I" evidence="5">
    <location>
        <begin position="1"/>
        <end position="143"/>
    </location>
</feature>
<dbReference type="STRING" id="272562.CA_C2881"/>
<dbReference type="HOGENOM" id="CLU_071415_1_2_9"/>
<dbReference type="GeneID" id="44999369"/>